<dbReference type="InterPro" id="IPR023267">
    <property type="entry name" value="RCMT"/>
</dbReference>
<feature type="binding site" evidence="6">
    <location>
        <position position="172"/>
    </location>
    <ligand>
        <name>S-adenosyl-L-methionine</name>
        <dbReference type="ChEBI" id="CHEBI:59789"/>
    </ligand>
</feature>
<dbReference type="InterPro" id="IPR029063">
    <property type="entry name" value="SAM-dependent_MTases_sf"/>
</dbReference>
<comment type="similarity">
    <text evidence="6">Belongs to the class I-like SAM-binding methyltransferase superfamily. RsmB/NOP family.</text>
</comment>
<dbReference type="Gene3D" id="3.30.70.1170">
    <property type="entry name" value="Sun protein, domain 3"/>
    <property type="match status" value="1"/>
</dbReference>
<dbReference type="InterPro" id="IPR001678">
    <property type="entry name" value="MeTrfase_RsmB-F_NOP2_dom"/>
</dbReference>
<evidence type="ECO:0000259" key="8">
    <source>
        <dbReference type="PROSITE" id="PS51686"/>
    </source>
</evidence>
<dbReference type="GO" id="GO:0001510">
    <property type="term" value="P:RNA methylation"/>
    <property type="evidence" value="ECO:0007669"/>
    <property type="project" value="InterPro"/>
</dbReference>
<feature type="binding site" evidence="6">
    <location>
        <position position="127"/>
    </location>
    <ligand>
        <name>S-adenosyl-L-methionine</name>
        <dbReference type="ChEBI" id="CHEBI:59789"/>
    </ligand>
</feature>
<keyword evidence="5 6" id="KW-0694">RNA-binding</keyword>
<dbReference type="KEGG" id="lsw:GTO87_04440"/>
<dbReference type="CDD" id="cd02440">
    <property type="entry name" value="AdoMet_MTases"/>
    <property type="match status" value="1"/>
</dbReference>
<dbReference type="Gene3D" id="2.30.130.60">
    <property type="match status" value="1"/>
</dbReference>
<dbReference type="NCBIfam" id="TIGR00446">
    <property type="entry name" value="nop2p"/>
    <property type="match status" value="1"/>
</dbReference>
<dbReference type="PANTHER" id="PTHR22807:SF30">
    <property type="entry name" value="28S RRNA (CYTOSINE(4447)-C(5))-METHYLTRANSFERASE-RELATED"/>
    <property type="match status" value="1"/>
</dbReference>
<feature type="region of interest" description="Disordered" evidence="7">
    <location>
        <begin position="300"/>
        <end position="323"/>
    </location>
</feature>
<keyword evidence="4 6" id="KW-0949">S-adenosyl-L-methionine</keyword>
<dbReference type="PROSITE" id="PS51686">
    <property type="entry name" value="SAM_MT_RSMB_NOP"/>
    <property type="match status" value="1"/>
</dbReference>
<dbReference type="InterPro" id="IPR011023">
    <property type="entry name" value="Nop2p"/>
</dbReference>
<keyword evidence="3 6" id="KW-0808">Transferase</keyword>
<reference evidence="9 10" key="1">
    <citation type="submission" date="2020-01" db="EMBL/GenBank/DDBJ databases">
        <title>Complete and circular genome sequences of six lactobacillus isolates from horses.</title>
        <authorList>
            <person name="Hassan H.M."/>
        </authorList>
    </citation>
    <scope>NUCLEOTIDE SEQUENCE [LARGE SCALE GENOMIC DNA]</scope>
    <source>
        <strain evidence="9 10">1A</strain>
    </source>
</reference>
<sequence>MQLPQAFIDKYTNLLGDEAPAFFASLDQDVEHGFRLNPLKAKYQDVALDLHHPVPFVQDAYYGTVSGKSLAHQAGYVYSQDISAMYVAEVAAAQPGERVLDLCAAPGGKSTQLAAQLQNQGLLVSNEINTKRARVLAENMERIGATNVIVLNEDPANMEQYFPAYFDKIVVDAPCSGEGMFRKDHNAVTYWHEHYPAECAVRQKNILNSALKMLRPGGQLVYSTCTFAPEEDEQIAAWLLATYPELEMVAVPKVAGMTPGQPEFADNDPEMTKAVRMMPHHFQGEGQFVAKFQLAQTAPELAPAPTTKKKKRRGKQARGKSNSLSKEQLALWEEFKQSFFMDRGGQKFSTNNLRLNGSYLYYYDASWPDIDQMKYVRPGILLGEFKKHRFEPSYALALAVQPAEIQAKLDLDESEWRQYVGGNTVQYTGPSQPNGWYLLVCAGKPFAMGKLVNGVIKNFFPKGLRF</sequence>
<evidence type="ECO:0000256" key="1">
    <source>
        <dbReference type="ARBA" id="ARBA00022490"/>
    </source>
</evidence>
<dbReference type="GO" id="GO:0008173">
    <property type="term" value="F:RNA methyltransferase activity"/>
    <property type="evidence" value="ECO:0007669"/>
    <property type="project" value="InterPro"/>
</dbReference>
<evidence type="ECO:0000313" key="9">
    <source>
        <dbReference type="EMBL" id="QLL77920.1"/>
    </source>
</evidence>
<name>A0A7H9EJP5_9LACO</name>
<dbReference type="PANTHER" id="PTHR22807">
    <property type="entry name" value="NOP2 YEAST -RELATED NOL1/NOP2/FMU SUN DOMAIN-CONTAINING"/>
    <property type="match status" value="1"/>
</dbReference>
<dbReference type="Gene3D" id="3.40.50.150">
    <property type="entry name" value="Vaccinia Virus protein VP39"/>
    <property type="match status" value="1"/>
</dbReference>
<feature type="domain" description="SAM-dependent MTase RsmB/NOP-type" evidence="8">
    <location>
        <begin position="1"/>
        <end position="295"/>
    </location>
</feature>
<protein>
    <submittedName>
        <fullName evidence="9">NOL1/NOP2/sun family putative RNA methylase</fullName>
    </submittedName>
</protein>
<dbReference type="InterPro" id="IPR031341">
    <property type="entry name" value="Methyltr_RsmF_N"/>
</dbReference>
<keyword evidence="1" id="KW-0963">Cytoplasm</keyword>
<dbReference type="GO" id="GO:0006396">
    <property type="term" value="P:RNA processing"/>
    <property type="evidence" value="ECO:0007669"/>
    <property type="project" value="InterPro"/>
</dbReference>
<dbReference type="SUPFAM" id="SSF53335">
    <property type="entry name" value="S-adenosyl-L-methionine-dependent methyltransferases"/>
    <property type="match status" value="1"/>
</dbReference>
<evidence type="ECO:0000256" key="7">
    <source>
        <dbReference type="SAM" id="MobiDB-lite"/>
    </source>
</evidence>
<evidence type="ECO:0000256" key="3">
    <source>
        <dbReference type="ARBA" id="ARBA00022679"/>
    </source>
</evidence>
<dbReference type="Pfam" id="PF17125">
    <property type="entry name" value="Methyltr_RsmF_N"/>
    <property type="match status" value="1"/>
</dbReference>
<feature type="binding site" evidence="6">
    <location>
        <position position="154"/>
    </location>
    <ligand>
        <name>S-adenosyl-L-methionine</name>
        <dbReference type="ChEBI" id="CHEBI:59789"/>
    </ligand>
</feature>
<dbReference type="InterPro" id="IPR027391">
    <property type="entry name" value="Nol1_Nop2_Fmu_2"/>
</dbReference>
<organism evidence="9 10">
    <name type="scientific">Ligilactobacillus saerimneri</name>
    <dbReference type="NCBI Taxonomy" id="228229"/>
    <lineage>
        <taxon>Bacteria</taxon>
        <taxon>Bacillati</taxon>
        <taxon>Bacillota</taxon>
        <taxon>Bacilli</taxon>
        <taxon>Lactobacillales</taxon>
        <taxon>Lactobacillaceae</taxon>
        <taxon>Ligilactobacillus</taxon>
    </lineage>
</organism>
<evidence type="ECO:0000313" key="10">
    <source>
        <dbReference type="Proteomes" id="UP000510886"/>
    </source>
</evidence>
<feature type="compositionally biased region" description="Basic residues" evidence="7">
    <location>
        <begin position="307"/>
        <end position="318"/>
    </location>
</feature>
<evidence type="ECO:0000256" key="6">
    <source>
        <dbReference type="PROSITE-ProRule" id="PRU01023"/>
    </source>
</evidence>
<dbReference type="EMBL" id="CP047418">
    <property type="protein sequence ID" value="QLL77920.1"/>
    <property type="molecule type" value="Genomic_DNA"/>
</dbReference>
<dbReference type="Pfam" id="PF13636">
    <property type="entry name" value="Methyltranf_PUA"/>
    <property type="match status" value="1"/>
</dbReference>
<evidence type="ECO:0000256" key="5">
    <source>
        <dbReference type="ARBA" id="ARBA00022884"/>
    </source>
</evidence>
<dbReference type="InterPro" id="IPR049560">
    <property type="entry name" value="MeTrfase_RsmB-F_NOP2_cat"/>
</dbReference>
<evidence type="ECO:0000256" key="4">
    <source>
        <dbReference type="ARBA" id="ARBA00022691"/>
    </source>
</evidence>
<dbReference type="Pfam" id="PF01189">
    <property type="entry name" value="Methyltr_RsmB-F"/>
    <property type="match status" value="1"/>
</dbReference>
<dbReference type="CDD" id="cd21147">
    <property type="entry name" value="RsmF_methylt_CTD1"/>
    <property type="match status" value="1"/>
</dbReference>
<dbReference type="Proteomes" id="UP000510886">
    <property type="component" value="Chromosome"/>
</dbReference>
<feature type="active site" description="Nucleophile" evidence="6">
    <location>
        <position position="225"/>
    </location>
</feature>
<accession>A0A7H9EJP5</accession>
<evidence type="ECO:0000256" key="2">
    <source>
        <dbReference type="ARBA" id="ARBA00022603"/>
    </source>
</evidence>
<feature type="binding site" evidence="6">
    <location>
        <begin position="103"/>
        <end position="109"/>
    </location>
    <ligand>
        <name>S-adenosyl-L-methionine</name>
        <dbReference type="ChEBI" id="CHEBI:59789"/>
    </ligand>
</feature>
<proteinExistence type="inferred from homology"/>
<dbReference type="PRINTS" id="PR02008">
    <property type="entry name" value="RCMTFAMILY"/>
</dbReference>
<dbReference type="AlphaFoldDB" id="A0A7H9EJP5"/>
<keyword evidence="2 6" id="KW-0489">Methyltransferase</keyword>
<dbReference type="RefSeq" id="WP_180849639.1">
    <property type="nucleotide sequence ID" value="NZ_CP047418.1"/>
</dbReference>
<gene>
    <name evidence="9" type="ORF">GTO87_04440</name>
</gene>
<dbReference type="Pfam" id="PF17126">
    <property type="entry name" value="RsmF_methylt_CI"/>
    <property type="match status" value="1"/>
</dbReference>
<dbReference type="InterPro" id="IPR031340">
    <property type="entry name" value="RsmF_methylt_CI"/>
</dbReference>
<dbReference type="GO" id="GO:0008757">
    <property type="term" value="F:S-adenosylmethionine-dependent methyltransferase activity"/>
    <property type="evidence" value="ECO:0007669"/>
    <property type="project" value="InterPro"/>
</dbReference>
<dbReference type="GO" id="GO:0003723">
    <property type="term" value="F:RNA binding"/>
    <property type="evidence" value="ECO:0007669"/>
    <property type="project" value="UniProtKB-UniRule"/>
</dbReference>